<keyword evidence="7" id="KW-1185">Reference proteome</keyword>
<dbReference type="Pfam" id="PF05843">
    <property type="entry name" value="Suf"/>
    <property type="match status" value="1"/>
</dbReference>
<dbReference type="SUPFAM" id="SSF48452">
    <property type="entry name" value="TPR-like"/>
    <property type="match status" value="2"/>
</dbReference>
<keyword evidence="1" id="KW-0677">Repeat</keyword>
<dbReference type="SMART" id="SM00386">
    <property type="entry name" value="HAT"/>
    <property type="match status" value="7"/>
</dbReference>
<dbReference type="PANTHER" id="PTHR19980:SF0">
    <property type="entry name" value="CLEAVAGE STIMULATION FACTOR SUBUNIT 3"/>
    <property type="match status" value="1"/>
</dbReference>
<dbReference type="PANTHER" id="PTHR19980">
    <property type="entry name" value="RNA CLEAVAGE STIMULATION FACTOR"/>
    <property type="match status" value="1"/>
</dbReference>
<dbReference type="GO" id="GO:0005737">
    <property type="term" value="C:cytoplasm"/>
    <property type="evidence" value="ECO:0007669"/>
    <property type="project" value="UniProtKB-SubCell"/>
</dbReference>
<evidence type="ECO:0000313" key="6">
    <source>
        <dbReference type="EMBL" id="THV01666.1"/>
    </source>
</evidence>
<keyword evidence="2 3" id="KW-0539">Nucleus</keyword>
<dbReference type="OrthoDB" id="26282at2759"/>
<keyword evidence="3" id="KW-0507">mRNA processing</keyword>
<evidence type="ECO:0000256" key="3">
    <source>
        <dbReference type="RuleBase" id="RU369035"/>
    </source>
</evidence>
<dbReference type="AlphaFoldDB" id="A0A4V4HH79"/>
<dbReference type="GO" id="GO:0005634">
    <property type="term" value="C:nucleus"/>
    <property type="evidence" value="ECO:0007669"/>
    <property type="project" value="UniProtKB-SubCell"/>
</dbReference>
<feature type="region of interest" description="Disordered" evidence="4">
    <location>
        <begin position="1"/>
        <end position="21"/>
    </location>
</feature>
<comment type="subcellular location">
    <subcellularLocation>
        <location evidence="3">Nucleus</location>
    </subcellularLocation>
    <subcellularLocation>
        <location evidence="3">Cytoplasm</location>
    </subcellularLocation>
    <text evidence="3">Nucleus and/or cytoplasm.</text>
</comment>
<dbReference type="InterPro" id="IPR011990">
    <property type="entry name" value="TPR-like_helical_dom_sf"/>
</dbReference>
<dbReference type="InterPro" id="IPR003107">
    <property type="entry name" value="HAT"/>
</dbReference>
<organism evidence="6 7">
    <name type="scientific">Dendrothele bispora (strain CBS 962.96)</name>
    <dbReference type="NCBI Taxonomy" id="1314807"/>
    <lineage>
        <taxon>Eukaryota</taxon>
        <taxon>Fungi</taxon>
        <taxon>Dikarya</taxon>
        <taxon>Basidiomycota</taxon>
        <taxon>Agaricomycotina</taxon>
        <taxon>Agaricomycetes</taxon>
        <taxon>Agaricomycetidae</taxon>
        <taxon>Agaricales</taxon>
        <taxon>Agaricales incertae sedis</taxon>
        <taxon>Dendrothele</taxon>
    </lineage>
</organism>
<protein>
    <recommendedName>
        <fullName evidence="3">mRNA 3'-end-processing protein RNA14</fullName>
    </recommendedName>
</protein>
<gene>
    <name evidence="6" type="ORF">K435DRAFT_817998</name>
</gene>
<dbReference type="Gene3D" id="1.25.40.1040">
    <property type="match status" value="1"/>
</dbReference>
<dbReference type="GO" id="GO:0180010">
    <property type="term" value="P:co-transcriptional mRNA 3'-end processing, cleavage and polyadenylation pathway"/>
    <property type="evidence" value="ECO:0007669"/>
    <property type="project" value="UniProtKB-UniRule"/>
</dbReference>
<dbReference type="EMBL" id="ML179086">
    <property type="protein sequence ID" value="THV01666.1"/>
    <property type="molecule type" value="Genomic_DNA"/>
</dbReference>
<dbReference type="GO" id="GO:0003729">
    <property type="term" value="F:mRNA binding"/>
    <property type="evidence" value="ECO:0007669"/>
    <property type="project" value="TreeGrafter"/>
</dbReference>
<proteinExistence type="predicted"/>
<keyword evidence="3" id="KW-0963">Cytoplasm</keyword>
<name>A0A4V4HH79_DENBC</name>
<evidence type="ECO:0000256" key="4">
    <source>
        <dbReference type="SAM" id="MobiDB-lite"/>
    </source>
</evidence>
<dbReference type="Proteomes" id="UP000297245">
    <property type="component" value="Unassembled WGS sequence"/>
</dbReference>
<feature type="domain" description="Suppressor of forked" evidence="5">
    <location>
        <begin position="28"/>
        <end position="555"/>
    </location>
</feature>
<evidence type="ECO:0000256" key="2">
    <source>
        <dbReference type="ARBA" id="ARBA00023242"/>
    </source>
</evidence>
<dbReference type="InterPro" id="IPR045243">
    <property type="entry name" value="Rna14-like"/>
</dbReference>
<comment type="function">
    <text evidence="3">Component of the cleavage factor IA (CFIA) complex, which is involved in the endonucleolytic cleavage during polyadenylation-dependent pre-mRNA 3'-end formation.</text>
</comment>
<evidence type="ECO:0000259" key="5">
    <source>
        <dbReference type="Pfam" id="PF05843"/>
    </source>
</evidence>
<evidence type="ECO:0000256" key="1">
    <source>
        <dbReference type="ARBA" id="ARBA00022737"/>
    </source>
</evidence>
<accession>A0A4V4HH79</accession>
<evidence type="ECO:0000313" key="7">
    <source>
        <dbReference type="Proteomes" id="UP000297245"/>
    </source>
</evidence>
<dbReference type="InterPro" id="IPR008847">
    <property type="entry name" value="Suf"/>
</dbReference>
<sequence>MKTTAAPEITLPKNDRPTASTKPTEFDLLRARLQKYPFDVAGWQKFIVCAEDSGDIEKVKTAYEDLLKHYPHTSTVQISYIKHFSRSGTFDQVEHLFERFFKGPKSVELLRFYLSYIRRKTSATDTIRKAYEFVLSRVGHERDSGDIWASYITFLNAERVDSKSKQEKEQKVDHLRQVYARAVRIPLENVEQLWSDYKNFEILLNTATAKQFTSDLFPAYTRAYNVLHELNKHNSYLFPPTTTSTQPLHYLPTLPTFTPSERQLVGKWKAYLKWEESDPLGLQETETALLHSRISRAYQKAVVQMRYFPEIWFMAYTRMNNIGRHHEAIQILKTGMDANPASFVLNFAHIDLLESKREFQEVHNAFDRFLDVLRKNLEIVHKEASTASVHEPSDSDTVLNTILTAPMLSSTEPGELMQRKQEYGLVWIMYLRFGRRAEGVQTARMIFAKARQCKFTPWQAYEAAASTEYHCFGEKEVAIKIFNLGMKLYSDDMDFVLKYFRFLISLNDENNAQALFEGVVSACPPEHSKILWQHWSSYQYQYARKANDASLSRRPSDQTFRPTLYLPRHRCRCLT</sequence>
<reference evidence="6 7" key="1">
    <citation type="journal article" date="2019" name="Nat. Ecol. Evol.">
        <title>Megaphylogeny resolves global patterns of mushroom evolution.</title>
        <authorList>
            <person name="Varga T."/>
            <person name="Krizsan K."/>
            <person name="Foldi C."/>
            <person name="Dima B."/>
            <person name="Sanchez-Garcia M."/>
            <person name="Sanchez-Ramirez S."/>
            <person name="Szollosi G.J."/>
            <person name="Szarkandi J.G."/>
            <person name="Papp V."/>
            <person name="Albert L."/>
            <person name="Andreopoulos W."/>
            <person name="Angelini C."/>
            <person name="Antonin V."/>
            <person name="Barry K.W."/>
            <person name="Bougher N.L."/>
            <person name="Buchanan P."/>
            <person name="Buyck B."/>
            <person name="Bense V."/>
            <person name="Catcheside P."/>
            <person name="Chovatia M."/>
            <person name="Cooper J."/>
            <person name="Damon W."/>
            <person name="Desjardin D."/>
            <person name="Finy P."/>
            <person name="Geml J."/>
            <person name="Haridas S."/>
            <person name="Hughes K."/>
            <person name="Justo A."/>
            <person name="Karasinski D."/>
            <person name="Kautmanova I."/>
            <person name="Kiss B."/>
            <person name="Kocsube S."/>
            <person name="Kotiranta H."/>
            <person name="LaButti K.M."/>
            <person name="Lechner B.E."/>
            <person name="Liimatainen K."/>
            <person name="Lipzen A."/>
            <person name="Lukacs Z."/>
            <person name="Mihaltcheva S."/>
            <person name="Morgado L.N."/>
            <person name="Niskanen T."/>
            <person name="Noordeloos M.E."/>
            <person name="Ohm R.A."/>
            <person name="Ortiz-Santana B."/>
            <person name="Ovrebo C."/>
            <person name="Racz N."/>
            <person name="Riley R."/>
            <person name="Savchenko A."/>
            <person name="Shiryaev A."/>
            <person name="Soop K."/>
            <person name="Spirin V."/>
            <person name="Szebenyi C."/>
            <person name="Tomsovsky M."/>
            <person name="Tulloss R.E."/>
            <person name="Uehling J."/>
            <person name="Grigoriev I.V."/>
            <person name="Vagvolgyi C."/>
            <person name="Papp T."/>
            <person name="Martin F.M."/>
            <person name="Miettinen O."/>
            <person name="Hibbett D.S."/>
            <person name="Nagy L.G."/>
        </authorList>
    </citation>
    <scope>NUCLEOTIDE SEQUENCE [LARGE SCALE GENOMIC DNA]</scope>
    <source>
        <strain evidence="6 7">CBS 962.96</strain>
    </source>
</reference>